<evidence type="ECO:0000259" key="4">
    <source>
        <dbReference type="Pfam" id="PF00891"/>
    </source>
</evidence>
<gene>
    <name evidence="5" type="ORF">OEA41_000092</name>
</gene>
<dbReference type="PANTHER" id="PTHR43712:SF16">
    <property type="entry name" value="O-METHYLTRANSFERASE ELCB"/>
    <property type="match status" value="1"/>
</dbReference>
<dbReference type="CDD" id="cd02440">
    <property type="entry name" value="AdoMet_MTases"/>
    <property type="match status" value="1"/>
</dbReference>
<dbReference type="AlphaFoldDB" id="A0AAD9ZFV0"/>
<evidence type="ECO:0000256" key="1">
    <source>
        <dbReference type="ARBA" id="ARBA00022603"/>
    </source>
</evidence>
<reference evidence="5" key="1">
    <citation type="submission" date="2022-11" db="EMBL/GenBank/DDBJ databases">
        <title>Chromosomal genome sequence assembly and mating type (MAT) locus characterization of the leprose asexual lichenized fungus Lepraria neglecta (Nyl.) Erichsen.</title>
        <authorList>
            <person name="Allen J.L."/>
            <person name="Pfeffer B."/>
        </authorList>
    </citation>
    <scope>NUCLEOTIDE SEQUENCE</scope>
    <source>
        <strain evidence="5">Allen 5258</strain>
    </source>
</reference>
<keyword evidence="2" id="KW-0808">Transferase</keyword>
<dbReference type="PANTHER" id="PTHR43712">
    <property type="entry name" value="PUTATIVE (AFU_ORTHOLOGUE AFUA_4G14580)-RELATED"/>
    <property type="match status" value="1"/>
</dbReference>
<proteinExistence type="predicted"/>
<dbReference type="EMBL" id="JASNWA010000003">
    <property type="protein sequence ID" value="KAK3177960.1"/>
    <property type="molecule type" value="Genomic_DNA"/>
</dbReference>
<keyword evidence="1" id="KW-0489">Methyltransferase</keyword>
<dbReference type="PROSITE" id="PS51683">
    <property type="entry name" value="SAM_OMT_II"/>
    <property type="match status" value="1"/>
</dbReference>
<dbReference type="SUPFAM" id="SSF53335">
    <property type="entry name" value="S-adenosyl-L-methionine-dependent methyltransferases"/>
    <property type="match status" value="1"/>
</dbReference>
<dbReference type="Pfam" id="PF00891">
    <property type="entry name" value="Methyltransf_2"/>
    <property type="match status" value="1"/>
</dbReference>
<protein>
    <recommendedName>
        <fullName evidence="4">O-methyltransferase C-terminal domain-containing protein</fullName>
    </recommendedName>
</protein>
<accession>A0AAD9ZFV0</accession>
<dbReference type="GO" id="GO:0008171">
    <property type="term" value="F:O-methyltransferase activity"/>
    <property type="evidence" value="ECO:0007669"/>
    <property type="project" value="InterPro"/>
</dbReference>
<feature type="domain" description="O-methyltransferase C-terminal" evidence="4">
    <location>
        <begin position="102"/>
        <end position="253"/>
    </location>
</feature>
<dbReference type="Gene3D" id="3.40.50.150">
    <property type="entry name" value="Vaccinia Virus protein VP39"/>
    <property type="match status" value="1"/>
</dbReference>
<keyword evidence="6" id="KW-1185">Reference proteome</keyword>
<evidence type="ECO:0000256" key="3">
    <source>
        <dbReference type="ARBA" id="ARBA00022691"/>
    </source>
</evidence>
<evidence type="ECO:0000313" key="5">
    <source>
        <dbReference type="EMBL" id="KAK3177960.1"/>
    </source>
</evidence>
<name>A0AAD9ZFV0_9LECA</name>
<sequence length="284" mass="31912">MEESSPSRISRLASVIQINTAKYDRYVISQGLPSPSFDINTPFKLNLPEEIVQARDAVLEANSELQALLLGPLGHLQHQTLDHGRRLRASSRSEAISWDAIGAKTFVDVGGSHGSASIAVAEHSATIQCIVQDLPEVITEASRAALSAELEHRVTFLAHNFFAEQPVKGAEVYYFRWIFHDWSAKYCIKILQCLIPALKPGARVIINEFTLPPPGLVSNYHEWLVRAFDLGMLELFNSKERDADDWSHLFQQADARFRILGILRPSRSKLSFIEAVWEADQMFD</sequence>
<organism evidence="5 6">
    <name type="scientific">Lepraria neglecta</name>
    <dbReference type="NCBI Taxonomy" id="209136"/>
    <lineage>
        <taxon>Eukaryota</taxon>
        <taxon>Fungi</taxon>
        <taxon>Dikarya</taxon>
        <taxon>Ascomycota</taxon>
        <taxon>Pezizomycotina</taxon>
        <taxon>Lecanoromycetes</taxon>
        <taxon>OSLEUM clade</taxon>
        <taxon>Lecanoromycetidae</taxon>
        <taxon>Lecanorales</taxon>
        <taxon>Lecanorineae</taxon>
        <taxon>Stereocaulaceae</taxon>
        <taxon>Lepraria</taxon>
    </lineage>
</organism>
<dbReference type="Proteomes" id="UP001276659">
    <property type="component" value="Unassembled WGS sequence"/>
</dbReference>
<dbReference type="InterPro" id="IPR029063">
    <property type="entry name" value="SAM-dependent_MTases_sf"/>
</dbReference>
<keyword evidence="3" id="KW-0949">S-adenosyl-L-methionine</keyword>
<dbReference type="InterPro" id="IPR016461">
    <property type="entry name" value="COMT-like"/>
</dbReference>
<comment type="caution">
    <text evidence="5">The sequence shown here is derived from an EMBL/GenBank/DDBJ whole genome shotgun (WGS) entry which is preliminary data.</text>
</comment>
<dbReference type="InterPro" id="IPR001077">
    <property type="entry name" value="COMT_C"/>
</dbReference>
<evidence type="ECO:0000313" key="6">
    <source>
        <dbReference type="Proteomes" id="UP001276659"/>
    </source>
</evidence>
<dbReference type="GO" id="GO:0032259">
    <property type="term" value="P:methylation"/>
    <property type="evidence" value="ECO:0007669"/>
    <property type="project" value="UniProtKB-KW"/>
</dbReference>
<evidence type="ECO:0000256" key="2">
    <source>
        <dbReference type="ARBA" id="ARBA00022679"/>
    </source>
</evidence>